<evidence type="ECO:0000313" key="2">
    <source>
        <dbReference type="Proteomes" id="UP000095283"/>
    </source>
</evidence>
<feature type="compositionally biased region" description="Basic and acidic residues" evidence="1">
    <location>
        <begin position="109"/>
        <end position="120"/>
    </location>
</feature>
<reference evidence="3" key="1">
    <citation type="submission" date="2016-11" db="UniProtKB">
        <authorList>
            <consortium name="WormBaseParasite"/>
        </authorList>
    </citation>
    <scope>IDENTIFICATION</scope>
</reference>
<accession>A0A1I7X9A9</accession>
<dbReference type="AlphaFoldDB" id="A0A1I7X9A9"/>
<protein>
    <submittedName>
        <fullName evidence="3">Protein phosphatase 1 regulatory subunit 17</fullName>
    </submittedName>
</protein>
<evidence type="ECO:0000313" key="3">
    <source>
        <dbReference type="WBParaSite" id="Hba_14084"/>
    </source>
</evidence>
<sequence>MEVPALNSGPATLCKDLAELVSCLQQGVLLLLLLALPSQYRNKGYTVKKIIAHKDDIRICKKNLKSDNRAEQESELVNKNLEQKRESSDEDQQEEPSTGKLAYSLPSRAAERMVERIDMRQRKKSRQMGEGCSRAEEN</sequence>
<dbReference type="Proteomes" id="UP000095283">
    <property type="component" value="Unplaced"/>
</dbReference>
<organism evidence="2 3">
    <name type="scientific">Heterorhabditis bacteriophora</name>
    <name type="common">Entomopathogenic nematode worm</name>
    <dbReference type="NCBI Taxonomy" id="37862"/>
    <lineage>
        <taxon>Eukaryota</taxon>
        <taxon>Metazoa</taxon>
        <taxon>Ecdysozoa</taxon>
        <taxon>Nematoda</taxon>
        <taxon>Chromadorea</taxon>
        <taxon>Rhabditida</taxon>
        <taxon>Rhabditina</taxon>
        <taxon>Rhabditomorpha</taxon>
        <taxon>Strongyloidea</taxon>
        <taxon>Heterorhabditidae</taxon>
        <taxon>Heterorhabditis</taxon>
    </lineage>
</organism>
<dbReference type="WBParaSite" id="Hba_14084">
    <property type="protein sequence ID" value="Hba_14084"/>
    <property type="gene ID" value="Hba_14084"/>
</dbReference>
<evidence type="ECO:0000256" key="1">
    <source>
        <dbReference type="SAM" id="MobiDB-lite"/>
    </source>
</evidence>
<feature type="region of interest" description="Disordered" evidence="1">
    <location>
        <begin position="63"/>
        <end position="138"/>
    </location>
</feature>
<name>A0A1I7X9A9_HETBA</name>
<keyword evidence="2" id="KW-1185">Reference proteome</keyword>
<feature type="compositionally biased region" description="Basic and acidic residues" evidence="1">
    <location>
        <begin position="63"/>
        <end position="72"/>
    </location>
</feature>
<proteinExistence type="predicted"/>